<dbReference type="PATRIC" id="fig|84022.5.peg.2745"/>
<dbReference type="Proteomes" id="UP000035704">
    <property type="component" value="Chromosome"/>
</dbReference>
<comment type="subcellular location">
    <subcellularLocation>
        <location evidence="1">Cell membrane</location>
        <topology evidence="1">Multi-pass membrane protein</topology>
    </subcellularLocation>
</comment>
<keyword evidence="7" id="KW-0472">Membrane</keyword>
<evidence type="ECO:0000256" key="4">
    <source>
        <dbReference type="ARBA" id="ARBA00022519"/>
    </source>
</evidence>
<dbReference type="EMBL" id="CP009687">
    <property type="protein sequence ID" value="AKL94754.1"/>
    <property type="molecule type" value="Genomic_DNA"/>
</dbReference>
<keyword evidence="4" id="KW-0997">Cell inner membrane</keyword>
<dbReference type="AlphaFoldDB" id="A0A0D8ICJ4"/>
<keyword evidence="10" id="KW-1185">Reference proteome</keyword>
<dbReference type="PANTHER" id="PTHR32196">
    <property type="entry name" value="ABC TRANSPORTER PERMEASE PROTEIN YPHD-RELATED-RELATED"/>
    <property type="match status" value="1"/>
</dbReference>
<gene>
    <name evidence="9" type="primary">rbsC2</name>
    <name evidence="9" type="ORF">CACET_c12890</name>
</gene>
<evidence type="ECO:0000256" key="5">
    <source>
        <dbReference type="ARBA" id="ARBA00022692"/>
    </source>
</evidence>
<protein>
    <recommendedName>
        <fullName evidence="8">Autoinducer 2 import system permease protein LsrD</fullName>
    </recommendedName>
</protein>
<accession>A0A0D8ICJ4</accession>
<evidence type="ECO:0000313" key="9">
    <source>
        <dbReference type="EMBL" id="AKL94754.1"/>
    </source>
</evidence>
<evidence type="ECO:0000313" key="10">
    <source>
        <dbReference type="Proteomes" id="UP000035704"/>
    </source>
</evidence>
<evidence type="ECO:0000256" key="7">
    <source>
        <dbReference type="ARBA" id="ARBA00023136"/>
    </source>
</evidence>
<dbReference type="InterPro" id="IPR001851">
    <property type="entry name" value="ABC_transp_permease"/>
</dbReference>
<dbReference type="Pfam" id="PF02653">
    <property type="entry name" value="BPD_transp_2"/>
    <property type="match status" value="1"/>
</dbReference>
<dbReference type="CDD" id="cd06579">
    <property type="entry name" value="TM_PBP1_transp_AraH_like"/>
    <property type="match status" value="1"/>
</dbReference>
<name>A0A0D8ICJ4_9CLOT</name>
<dbReference type="PANTHER" id="PTHR32196:SF71">
    <property type="entry name" value="AUTOINDUCER 2 IMPORT SYSTEM PERMEASE PROTEIN LSRD"/>
    <property type="match status" value="1"/>
</dbReference>
<dbReference type="OrthoDB" id="9815820at2"/>
<dbReference type="GO" id="GO:0022857">
    <property type="term" value="F:transmembrane transporter activity"/>
    <property type="evidence" value="ECO:0007669"/>
    <property type="project" value="InterPro"/>
</dbReference>
<evidence type="ECO:0000256" key="6">
    <source>
        <dbReference type="ARBA" id="ARBA00022989"/>
    </source>
</evidence>
<dbReference type="KEGG" id="cace:CACET_c12890"/>
<evidence type="ECO:0000256" key="1">
    <source>
        <dbReference type="ARBA" id="ARBA00004651"/>
    </source>
</evidence>
<evidence type="ECO:0000256" key="2">
    <source>
        <dbReference type="ARBA" id="ARBA00022448"/>
    </source>
</evidence>
<evidence type="ECO:0000256" key="3">
    <source>
        <dbReference type="ARBA" id="ARBA00022475"/>
    </source>
</evidence>
<sequence>MKPITKFQLFVLDNLVWLLIILFFTYNAIATPSFFTARNQINILFQSSLMGILVLAQGIVMMVGELDLSIDATLAFAPGLTILLATSLTEMNPFLCILLTLAIGAAMGFFNGVCVAKLKTNSFLLTLSSQIVMRGLILFMLPFSISGLNSTYTFLGRGRIRDMFPVAAISFILIFLVFEFIFYKTIFGRKFMLTGGNRQASYISGINTDRVIITAFVIAGLLAAFAGLIAAGRQNAVSNSMGTGMVMMAFAGAILGGSSFQGGRGKPIGMLGGALLLGMIDNSLTLRGVNVNLVSATKGLLIFVAIMLDLGKNKLNTWIMYKENLRKLAGGSNSL</sequence>
<keyword evidence="3" id="KW-1003">Cell membrane</keyword>
<dbReference type="STRING" id="84022.CACET_c12890"/>
<keyword evidence="2" id="KW-0813">Transport</keyword>
<keyword evidence="5" id="KW-0812">Transmembrane</keyword>
<proteinExistence type="predicted"/>
<keyword evidence="6" id="KW-1133">Transmembrane helix</keyword>
<organism evidence="9 10">
    <name type="scientific">Clostridium aceticum</name>
    <dbReference type="NCBI Taxonomy" id="84022"/>
    <lineage>
        <taxon>Bacteria</taxon>
        <taxon>Bacillati</taxon>
        <taxon>Bacillota</taxon>
        <taxon>Clostridia</taxon>
        <taxon>Eubacteriales</taxon>
        <taxon>Clostridiaceae</taxon>
        <taxon>Clostridium</taxon>
    </lineage>
</organism>
<dbReference type="RefSeq" id="WP_044823548.1">
    <property type="nucleotide sequence ID" value="NZ_CP009687.1"/>
</dbReference>
<reference evidence="9 10" key="1">
    <citation type="submission" date="2014-10" db="EMBL/GenBank/DDBJ databases">
        <title>Genome sequence of Clostridium aceticum DSM 1496.</title>
        <authorList>
            <person name="Poehlein A."/>
            <person name="Schiel-Bengelsdorf B."/>
            <person name="Gottschalk G."/>
            <person name="Duerre P."/>
            <person name="Daniel R."/>
        </authorList>
    </citation>
    <scope>NUCLEOTIDE SEQUENCE [LARGE SCALE GENOMIC DNA]</scope>
    <source>
        <strain evidence="9 10">DSM 1496</strain>
    </source>
</reference>
<dbReference type="GO" id="GO:0005886">
    <property type="term" value="C:plasma membrane"/>
    <property type="evidence" value="ECO:0007669"/>
    <property type="project" value="UniProtKB-SubCell"/>
</dbReference>
<evidence type="ECO:0000256" key="8">
    <source>
        <dbReference type="ARBA" id="ARBA00039381"/>
    </source>
</evidence>